<name>A0A0H2YT60_CLOP1</name>
<proteinExistence type="predicted"/>
<dbReference type="STRING" id="195103.CPF_1131"/>
<organism evidence="2 3">
    <name type="scientific">Clostridium perfringens (strain ATCC 13124 / DSM 756 / JCM 1290 / NCIMB 6125 / NCTC 8237 / Type A)</name>
    <dbReference type="NCBI Taxonomy" id="195103"/>
    <lineage>
        <taxon>Bacteria</taxon>
        <taxon>Bacillati</taxon>
        <taxon>Bacillota</taxon>
        <taxon>Clostridia</taxon>
        <taxon>Eubacteriales</taxon>
        <taxon>Clostridiaceae</taxon>
        <taxon>Clostridium</taxon>
    </lineage>
</organism>
<gene>
    <name evidence="2" type="ordered locus">CPF_1131</name>
</gene>
<feature type="transmembrane region" description="Helical" evidence="1">
    <location>
        <begin position="156"/>
        <end position="180"/>
    </location>
</feature>
<feature type="transmembrane region" description="Helical" evidence="1">
    <location>
        <begin position="47"/>
        <end position="63"/>
    </location>
</feature>
<dbReference type="InterPro" id="IPR021683">
    <property type="entry name" value="DUF3267"/>
</dbReference>
<keyword evidence="1" id="KW-0472">Membrane</keyword>
<evidence type="ECO:0000313" key="2">
    <source>
        <dbReference type="EMBL" id="ABG83696.1"/>
    </source>
</evidence>
<dbReference type="KEGG" id="cpf:CPF_1131"/>
<keyword evidence="1" id="KW-0812">Transmembrane</keyword>
<keyword evidence="1" id="KW-1133">Transmembrane helix</keyword>
<dbReference type="EMBL" id="CP000246">
    <property type="protein sequence ID" value="ABG83696.1"/>
    <property type="molecule type" value="Genomic_DNA"/>
</dbReference>
<reference evidence="2 3" key="1">
    <citation type="journal article" date="2006" name="Genome Res.">
        <title>Skewed genomic variability in strains of the toxigenic bacterial pathogen, Clostridium perfringens.</title>
        <authorList>
            <person name="Myers G.S."/>
            <person name="Rasko D.A."/>
            <person name="Cheung J.K."/>
            <person name="Ravel J."/>
            <person name="Seshadri R."/>
            <person name="Deboy R.T."/>
            <person name="Ren Q."/>
            <person name="Varga J."/>
            <person name="Awad M.M."/>
            <person name="Brinkac L.M."/>
            <person name="Daugherty S.C."/>
            <person name="Haft D.H."/>
            <person name="Dodson R.J."/>
            <person name="Madupu R."/>
            <person name="Nelson W.C."/>
            <person name="Rosovitz M.J."/>
            <person name="Sullivan S.A."/>
            <person name="Khouri H."/>
            <person name="Dimitrov G.I."/>
            <person name="Watkins K.L."/>
            <person name="Mulligan S."/>
            <person name="Benton J."/>
            <person name="Radune D."/>
            <person name="Fisher D.J."/>
            <person name="Atkins H.S."/>
            <person name="Hiscox T."/>
            <person name="Jost B.H."/>
            <person name="Billington S.J."/>
            <person name="Songer J.G."/>
            <person name="McClane B.A."/>
            <person name="Titball R.W."/>
            <person name="Rood J.I."/>
            <person name="Melville S.B."/>
            <person name="Paulsen I.T."/>
        </authorList>
    </citation>
    <scope>NUCLEOTIDE SEQUENCE [LARGE SCALE GENOMIC DNA]</scope>
    <source>
        <strain evidence="3">ATCC 13124 / DSM 756 / JCM 1290 / NCIMB 6125 / NCTC 8237 / S 107 / Type A</strain>
    </source>
</reference>
<protein>
    <submittedName>
        <fullName evidence="2">Membrane protein</fullName>
    </submittedName>
</protein>
<dbReference type="eggNOG" id="ENOG50325XW">
    <property type="taxonomic scope" value="Bacteria"/>
</dbReference>
<keyword evidence="3" id="KW-1185">Reference proteome</keyword>
<dbReference type="PaxDb" id="195103-CPF_1131"/>
<dbReference type="HOGENOM" id="CLU_112802_0_0_9"/>
<feature type="transmembrane region" description="Helical" evidence="1">
    <location>
        <begin position="69"/>
        <end position="88"/>
    </location>
</feature>
<dbReference type="Proteomes" id="UP000001823">
    <property type="component" value="Chromosome"/>
</dbReference>
<sequence length="206" mass="23704">MAKFLKLIWKGKFNGVEDLPIGELPENAVRFEEPESAEELAKETRRFLIPVVIFLLIVIFLRIKTNGFFGVSDVLNIFGIILIPFSILPHEYLHAIFFPKDAEVEMWYSIKQRLALVTSNTAITKKRFIFLSVFPNIVFGFLPLIIWIFIPSDMSFISGILFTFGFISLTIGSGDFMNIYNTIKQVPKDAMVQISGLNSYWFFKEK</sequence>
<evidence type="ECO:0000313" key="3">
    <source>
        <dbReference type="Proteomes" id="UP000001823"/>
    </source>
</evidence>
<feature type="transmembrane region" description="Helical" evidence="1">
    <location>
        <begin position="128"/>
        <end position="150"/>
    </location>
</feature>
<evidence type="ECO:0000256" key="1">
    <source>
        <dbReference type="SAM" id="Phobius"/>
    </source>
</evidence>
<dbReference type="Pfam" id="PF11667">
    <property type="entry name" value="DUF3267"/>
    <property type="match status" value="1"/>
</dbReference>
<accession>A0A0H2YT60</accession>
<dbReference type="AlphaFoldDB" id="A0A0H2YT60"/>